<dbReference type="Proteomes" id="UP001196765">
    <property type="component" value="Unassembled WGS sequence"/>
</dbReference>
<protein>
    <submittedName>
        <fullName evidence="1">Uncharacterized protein</fullName>
    </submittedName>
</protein>
<evidence type="ECO:0000313" key="1">
    <source>
        <dbReference type="EMBL" id="MBV3389289.1"/>
    </source>
</evidence>
<evidence type="ECO:0000313" key="2">
    <source>
        <dbReference type="Proteomes" id="UP001196765"/>
    </source>
</evidence>
<sequence>MMGMQFFYMAHDFYAGQFTKTAFPKFKGFNWRVALWFISWFNKSSKKYLGLLVREFEKAFLETEISVPRNADGSLAIGFMESRIREMEESRIREMKAYLKVSGFENCELTKEEKNALNSFNNTKLKEFKIGELYNKQDLNNSSVDKRRDTRQVPDETYNVPLVNAKNGDNGIMFYGHKDKFASIEMAIDIVQNGAVATGNVYPQPQCTGVLWDAYLIKAVGHSDTRESLFYMSAAIHKSIKKKFNYECKATWNRVSHEKIWLPVTDSGSIDYQFMETYIRAIEKLTIQKVYDWRAQEVETTKAIINDSVKSLKVLQQKSIPYLLPDDKAPKMVAEDIFIPCSIEIRLQDTKREELLGGNLDLILMYAIAPIARHKTESASRIALGIKEDRLSVEAIKAFESVHYIMFHYWKNAEATPFELVAPTCLVDKKDIPKGFLIRQEKDAKQFLLIEYNAEQPANISEYDILKVQRKGNSRYIPFVCKLDNIKVDLIE</sequence>
<comment type="caution">
    <text evidence="1">The sequence shown here is derived from an EMBL/GenBank/DDBJ whole genome shotgun (WGS) entry which is preliminary data.</text>
</comment>
<reference evidence="1" key="1">
    <citation type="submission" date="2021-06" db="EMBL/GenBank/DDBJ databases">
        <title>Collection of gut derived symbiotic bacterial strains cultured from healthy donors.</title>
        <authorList>
            <person name="Lin H."/>
            <person name="Littmann E."/>
            <person name="Pamer E.G."/>
        </authorList>
    </citation>
    <scope>NUCLEOTIDE SEQUENCE</scope>
    <source>
        <strain evidence="1">MSK.21.74</strain>
    </source>
</reference>
<organism evidence="1 2">
    <name type="scientific">Segatella copri</name>
    <dbReference type="NCBI Taxonomy" id="165179"/>
    <lineage>
        <taxon>Bacteria</taxon>
        <taxon>Pseudomonadati</taxon>
        <taxon>Bacteroidota</taxon>
        <taxon>Bacteroidia</taxon>
        <taxon>Bacteroidales</taxon>
        <taxon>Prevotellaceae</taxon>
        <taxon>Segatella</taxon>
    </lineage>
</organism>
<dbReference type="EMBL" id="JAHOEI010000136">
    <property type="protein sequence ID" value="MBV3389289.1"/>
    <property type="molecule type" value="Genomic_DNA"/>
</dbReference>
<proteinExistence type="predicted"/>
<dbReference type="AlphaFoldDB" id="A0AAW4N7S8"/>
<name>A0AAW4N7S8_9BACT</name>
<dbReference type="RefSeq" id="WP_217759730.1">
    <property type="nucleotide sequence ID" value="NZ_JAHOEI010000136.1"/>
</dbReference>
<gene>
    <name evidence="1" type="ORF">KSW82_16340</name>
</gene>
<accession>A0AAW4N7S8</accession>